<evidence type="ECO:0000313" key="1">
    <source>
        <dbReference type="EMBL" id="EOO67033.1"/>
    </source>
</evidence>
<dbReference type="EMBL" id="AHES01000068">
    <property type="protein sequence ID" value="EOO67033.1"/>
    <property type="molecule type" value="Genomic_DNA"/>
</dbReference>
<gene>
    <name evidence="1" type="ORF">IIC_05315</name>
</gene>
<name>R8H2E2_BACCE</name>
<dbReference type="RefSeq" id="WP_016103029.1">
    <property type="nucleotide sequence ID" value="NZ_KB976283.1"/>
</dbReference>
<protein>
    <submittedName>
        <fullName evidence="1">Uncharacterized protein</fullName>
    </submittedName>
</protein>
<sequence length="120" mass="14122">MKNFNKEVFDVLRTDAIIKTELGGEFIYQFVKGNDKTDIWITFSELNRSPGVYAENEEKTSNVMYQVDIWSMSPIKTQLKSAVQAAMKKLSFQRISTFPDYEMDTKIYRYGFRFLTEIMN</sequence>
<reference evidence="1 2" key="1">
    <citation type="submission" date="2012-12" db="EMBL/GenBank/DDBJ databases">
        <title>The Genome Sequence of Bacillus cereus VD021.</title>
        <authorList>
            <consortium name="The Broad Institute Genome Sequencing Platform"/>
            <consortium name="The Broad Institute Genome Sequencing Center for Infectious Disease"/>
            <person name="Feldgarden M."/>
            <person name="Van der Auwera G.A."/>
            <person name="Mahillon J."/>
            <person name="Duprez V."/>
            <person name="Timmery S."/>
            <person name="Mattelet C."/>
            <person name="Dierick K."/>
            <person name="Sun M."/>
            <person name="Yu Z."/>
            <person name="Zhu L."/>
            <person name="Hu X."/>
            <person name="Shank E.B."/>
            <person name="Swiecicka I."/>
            <person name="Hansen B.M."/>
            <person name="Andrup L."/>
            <person name="Walker B."/>
            <person name="Young S.K."/>
            <person name="Zeng Q."/>
            <person name="Gargeya S."/>
            <person name="Fitzgerald M."/>
            <person name="Haas B."/>
            <person name="Abouelleil A."/>
            <person name="Alvarado L."/>
            <person name="Arachchi H.M."/>
            <person name="Berlin A.M."/>
            <person name="Chapman S.B."/>
            <person name="Dewar J."/>
            <person name="Goldberg J."/>
            <person name="Griggs A."/>
            <person name="Gujja S."/>
            <person name="Hansen M."/>
            <person name="Howarth C."/>
            <person name="Imamovic A."/>
            <person name="Larimer J."/>
            <person name="McCowan C."/>
            <person name="Murphy C."/>
            <person name="Neiman D."/>
            <person name="Pearson M."/>
            <person name="Priest M."/>
            <person name="Roberts A."/>
            <person name="Saif S."/>
            <person name="Shea T."/>
            <person name="Sisk P."/>
            <person name="Sykes S."/>
            <person name="Wortman J."/>
            <person name="Nusbaum C."/>
            <person name="Birren B."/>
        </authorList>
    </citation>
    <scope>NUCLEOTIDE SEQUENCE [LARGE SCALE GENOMIC DNA]</scope>
    <source>
        <strain evidence="1 2">VD021</strain>
    </source>
</reference>
<accession>R8H2E2</accession>
<dbReference type="InterPro" id="IPR021508">
    <property type="entry name" value="Gp17-like"/>
</dbReference>
<proteinExistence type="predicted"/>
<comment type="caution">
    <text evidence="1">The sequence shown here is derived from an EMBL/GenBank/DDBJ whole genome shotgun (WGS) entry which is preliminary data.</text>
</comment>
<dbReference type="Pfam" id="PF11367">
    <property type="entry name" value="Tail_completion_gp17"/>
    <property type="match status" value="1"/>
</dbReference>
<organism evidence="1 2">
    <name type="scientific">Bacillus cereus VD021</name>
    <dbReference type="NCBI Taxonomy" id="1053224"/>
    <lineage>
        <taxon>Bacteria</taxon>
        <taxon>Bacillati</taxon>
        <taxon>Bacillota</taxon>
        <taxon>Bacilli</taxon>
        <taxon>Bacillales</taxon>
        <taxon>Bacillaceae</taxon>
        <taxon>Bacillus</taxon>
        <taxon>Bacillus cereus group</taxon>
    </lineage>
</organism>
<dbReference type="Proteomes" id="UP000014040">
    <property type="component" value="Unassembled WGS sequence"/>
</dbReference>
<dbReference type="PATRIC" id="fig|1053224.3.peg.5347"/>
<evidence type="ECO:0000313" key="2">
    <source>
        <dbReference type="Proteomes" id="UP000014040"/>
    </source>
</evidence>
<dbReference type="AlphaFoldDB" id="R8H2E2"/>
<dbReference type="HOGENOM" id="CLU_160601_0_0_9"/>